<evidence type="ECO:0000313" key="6">
    <source>
        <dbReference type="EMBL" id="QLK27746.1"/>
    </source>
</evidence>
<evidence type="ECO:0000256" key="1">
    <source>
        <dbReference type="ARBA" id="ARBA00004141"/>
    </source>
</evidence>
<feature type="transmembrane region" description="Helical" evidence="5">
    <location>
        <begin position="29"/>
        <end position="48"/>
    </location>
</feature>
<feature type="transmembrane region" description="Helical" evidence="5">
    <location>
        <begin position="68"/>
        <end position="88"/>
    </location>
</feature>
<comment type="subcellular location">
    <subcellularLocation>
        <location evidence="1">Membrane</location>
        <topology evidence="1">Multi-pass membrane protein</topology>
    </subcellularLocation>
</comment>
<accession>A0A7D6GY98</accession>
<keyword evidence="3 5" id="KW-1133">Transmembrane helix</keyword>
<keyword evidence="4 5" id="KW-0472">Membrane</keyword>
<evidence type="ECO:0000256" key="4">
    <source>
        <dbReference type="ARBA" id="ARBA00023136"/>
    </source>
</evidence>
<dbReference type="PANTHER" id="PTHR36460:SF1">
    <property type="entry name" value="UPF0132 DOMAIN PROTEIN (AFU_ORTHOLOGUE AFUA_3G10255)"/>
    <property type="match status" value="1"/>
</dbReference>
<reference evidence="6 7" key="1">
    <citation type="submission" date="2020-07" db="EMBL/GenBank/DDBJ databases">
        <title>Natrinema (YPL30) sp. nov. and Haloterrigena xxxxxx (YPL8) sp. nov., isolated from a salt mine.</title>
        <authorList>
            <person name="Cui H."/>
        </authorList>
    </citation>
    <scope>NUCLEOTIDE SEQUENCE [LARGE SCALE GENOMIC DNA]</scope>
    <source>
        <strain evidence="6 7">YPL13</strain>
    </source>
</reference>
<protein>
    <recommendedName>
        <fullName evidence="8">DUF4870 domain-containing protein</fullName>
    </recommendedName>
</protein>
<dbReference type="GeneID" id="56143367"/>
<dbReference type="PANTHER" id="PTHR36460">
    <property type="entry name" value="UPF0132 DOMAIN PROTEIN (AFU_ORTHOLOGUE AFUA_3G10255)"/>
    <property type="match status" value="1"/>
</dbReference>
<dbReference type="OrthoDB" id="329551at2157"/>
<keyword evidence="7" id="KW-1185">Reference proteome</keyword>
<name>A0A7D6GY98_9EURY</name>
<organism evidence="6 7">
    <name type="scientific">Natrinema zhouii</name>
    <dbReference type="NCBI Taxonomy" id="1710539"/>
    <lineage>
        <taxon>Archaea</taxon>
        <taxon>Methanobacteriati</taxon>
        <taxon>Methanobacteriota</taxon>
        <taxon>Stenosarchaea group</taxon>
        <taxon>Halobacteria</taxon>
        <taxon>Halobacteriales</taxon>
        <taxon>Natrialbaceae</taxon>
        <taxon>Natrinema</taxon>
    </lineage>
</organism>
<keyword evidence="2 5" id="KW-0812">Transmembrane</keyword>
<dbReference type="AlphaFoldDB" id="A0A7D6GY98"/>
<dbReference type="RefSeq" id="WP_180842906.1">
    <property type="nucleotide sequence ID" value="NZ_CP059154.1"/>
</dbReference>
<dbReference type="EMBL" id="CP059154">
    <property type="protein sequence ID" value="QLK27746.1"/>
    <property type="molecule type" value="Genomic_DNA"/>
</dbReference>
<feature type="transmembrane region" description="Helical" evidence="5">
    <location>
        <begin position="94"/>
        <end position="123"/>
    </location>
</feature>
<evidence type="ECO:0008006" key="8">
    <source>
        <dbReference type="Google" id="ProtNLM"/>
    </source>
</evidence>
<dbReference type="Proteomes" id="UP000510869">
    <property type="component" value="Chromosome"/>
</dbReference>
<proteinExistence type="predicted"/>
<evidence type="ECO:0000256" key="5">
    <source>
        <dbReference type="SAM" id="Phobius"/>
    </source>
</evidence>
<evidence type="ECO:0000313" key="7">
    <source>
        <dbReference type="Proteomes" id="UP000510869"/>
    </source>
</evidence>
<gene>
    <name evidence="6" type="ORF">HYG81_09140</name>
</gene>
<evidence type="ECO:0000256" key="3">
    <source>
        <dbReference type="ARBA" id="ARBA00022989"/>
    </source>
</evidence>
<evidence type="ECO:0000256" key="2">
    <source>
        <dbReference type="ARBA" id="ARBA00022692"/>
    </source>
</evidence>
<dbReference type="KEGG" id="nay:HYG81_09140"/>
<dbReference type="GO" id="GO:0016020">
    <property type="term" value="C:membrane"/>
    <property type="evidence" value="ECO:0007669"/>
    <property type="project" value="UniProtKB-SubCell"/>
</dbReference>
<sequence length="144" mass="15388">MASNTQDVDIEAERAADPVETESGLEPNIAGALSYLVGFVTGLLFFVIEGDNPFVRFHAAQSMVVSGLFVLAYIAVSIVGTILTILFASMNTFIIGSIISLFLGLIWLGLALGGFAIWAYLMVTTYRGKTIRLPVVAGIADRLV</sequence>